<evidence type="ECO:0000256" key="8">
    <source>
        <dbReference type="ARBA" id="ARBA00022723"/>
    </source>
</evidence>
<evidence type="ECO:0000256" key="4">
    <source>
        <dbReference type="ARBA" id="ARBA00012564"/>
    </source>
</evidence>
<dbReference type="GO" id="GO:0005737">
    <property type="term" value="C:cytoplasm"/>
    <property type="evidence" value="ECO:0007669"/>
    <property type="project" value="TreeGrafter"/>
</dbReference>
<dbReference type="Gene3D" id="2.60.40.1730">
    <property type="entry name" value="tricorn interacting facor f3 domain"/>
    <property type="match status" value="1"/>
</dbReference>
<comment type="similarity">
    <text evidence="3">Belongs to the peptidase M1 family.</text>
</comment>
<dbReference type="SUPFAM" id="SSF63737">
    <property type="entry name" value="Leukotriene A4 hydrolase N-terminal domain"/>
    <property type="match status" value="1"/>
</dbReference>
<evidence type="ECO:0000256" key="9">
    <source>
        <dbReference type="ARBA" id="ARBA00022801"/>
    </source>
</evidence>
<dbReference type="InterPro" id="IPR042097">
    <property type="entry name" value="Aminopeptidase_N-like_N_sf"/>
</dbReference>
<accession>A0A5B0WY02</accession>
<keyword evidence="7" id="KW-0645">Protease</keyword>
<dbReference type="AlphaFoldDB" id="A0A5B0WY02"/>
<keyword evidence="10" id="KW-0862">Zinc</keyword>
<dbReference type="CDD" id="cd09602">
    <property type="entry name" value="M1_APN"/>
    <property type="match status" value="1"/>
</dbReference>
<dbReference type="EMBL" id="VTUX01000004">
    <property type="protein sequence ID" value="KAA1191906.1"/>
    <property type="molecule type" value="Genomic_DNA"/>
</dbReference>
<evidence type="ECO:0000256" key="6">
    <source>
        <dbReference type="ARBA" id="ARBA00022438"/>
    </source>
</evidence>
<keyword evidence="11" id="KW-0482">Metalloprotease</keyword>
<keyword evidence="12" id="KW-0732">Signal</keyword>
<evidence type="ECO:0000313" key="16">
    <source>
        <dbReference type="Proteomes" id="UP000323708"/>
    </source>
</evidence>
<feature type="domain" description="Aminopeptidase N-like N-terminal" evidence="14">
    <location>
        <begin position="52"/>
        <end position="212"/>
    </location>
</feature>
<dbReference type="GO" id="GO:0008270">
    <property type="term" value="F:zinc ion binding"/>
    <property type="evidence" value="ECO:0007669"/>
    <property type="project" value="InterPro"/>
</dbReference>
<keyword evidence="8" id="KW-0479">Metal-binding</keyword>
<dbReference type="InterPro" id="IPR050344">
    <property type="entry name" value="Peptidase_M1_aminopeptidases"/>
</dbReference>
<evidence type="ECO:0000256" key="3">
    <source>
        <dbReference type="ARBA" id="ARBA00010136"/>
    </source>
</evidence>
<keyword evidence="9" id="KW-0378">Hydrolase</keyword>
<dbReference type="Pfam" id="PF01433">
    <property type="entry name" value="Peptidase_M1"/>
    <property type="match status" value="1"/>
</dbReference>
<dbReference type="GO" id="GO:0006508">
    <property type="term" value="P:proteolysis"/>
    <property type="evidence" value="ECO:0007669"/>
    <property type="project" value="UniProtKB-KW"/>
</dbReference>
<sequence>MPTLGVSRVFRACLVVLLMASSVAMASAVPVVNGVSLELARYRAANVANINYRLYFDVPADAATPIKAKVQIRFELASKQQPLQLDFREDSALLAAVTCNGKAIEIDHRNEHLVIPAAALKVGVNTVDIAFTAGNTSLNRNPDYLYTLFVPDRARTAFPLFDQPDLKATFDLTLDLPAGWRALANGSLASSEEVNGKHRHVFRTSEAISSYLFAFVAGEFEQVTREVDGRPMTLLHRDTDPEKVARNLDAIFAQHARAITWMEDYTGIDYPFSKFDFALIPGFPYGGMEHVGAIFYRANKLLLEDSATDRQLLDRATLIAHETAHMWFGNLVTMEWFNDVWTKEVFANFMAAKIVNPEFPEMDHQLSFLVDHYPPAYEVDRSAGANPIRQELPNLAEAGQMYGSIIYHKAPIMMRQLELMLGEAAFREGMQEYLGRHAGGNVTWPELIAILDARTKADLKAWSAVWVNTPGRPEFQLRRSETGSAQLRQDDPAGKARVWPQQFVVRSGSGPAAPVVALRATAASIAWPASLPVDADEVLFNADGMGYGLFPAQLALTDTWGELDDLQQGALLIDLNENMLAGRGPQPLAYLQTMLGLLAAEDNTLVLALLLEHSAYIYQSLLTPVQQASVQAQLEGVLWQRLDAETDLGRARQFFDAFTALATSPAMVQRSYAFWSGQAALPQVALSESDRIRLAEILALRLPAQAEKILATQLRQTSNPDDRRRLAFVAPALSADKDQRDAFFASLADEQNRETESWVIDALGYLHHPARTADSLAYLAPGLELLAEIQRTGDIFFPMAWLQASWYYHNSAEAAAIASEFLQAHPDYSEQLRMKILQATDRPTRARDILGRQASAE</sequence>
<evidence type="ECO:0000313" key="15">
    <source>
        <dbReference type="EMBL" id="KAA1191906.1"/>
    </source>
</evidence>
<keyword evidence="6" id="KW-0031">Aminopeptidase</keyword>
<evidence type="ECO:0000259" key="14">
    <source>
        <dbReference type="Pfam" id="PF17900"/>
    </source>
</evidence>
<keyword evidence="16" id="KW-1185">Reference proteome</keyword>
<comment type="caution">
    <text evidence="15">The sequence shown here is derived from an EMBL/GenBank/DDBJ whole genome shotgun (WGS) entry which is preliminary data.</text>
</comment>
<name>A0A5B0WY02_9GAMM</name>
<feature type="signal peptide" evidence="12">
    <location>
        <begin position="1"/>
        <end position="26"/>
    </location>
</feature>
<evidence type="ECO:0000256" key="11">
    <source>
        <dbReference type="ARBA" id="ARBA00023049"/>
    </source>
</evidence>
<dbReference type="GO" id="GO:0042277">
    <property type="term" value="F:peptide binding"/>
    <property type="evidence" value="ECO:0007669"/>
    <property type="project" value="TreeGrafter"/>
</dbReference>
<comment type="catalytic activity">
    <reaction evidence="1">
        <text>Release of an N-terminal amino acid, Xaa-|-Yaa- from a peptide, amide or arylamide. Xaa is preferably Ala, but may be most amino acids including Pro (slow action). When a terminal hydrophobic residue is followed by a prolyl residue, the two may be released as an intact Xaa-Pro dipeptide.</text>
        <dbReference type="EC" id="3.4.11.2"/>
    </reaction>
</comment>
<proteinExistence type="inferred from homology"/>
<comment type="cofactor">
    <cofactor evidence="2">
        <name>Zn(2+)</name>
        <dbReference type="ChEBI" id="CHEBI:29105"/>
    </cofactor>
</comment>
<organism evidence="15 16">
    <name type="scientific">Pseudohalioglobus sediminis</name>
    <dbReference type="NCBI Taxonomy" id="2606449"/>
    <lineage>
        <taxon>Bacteria</taxon>
        <taxon>Pseudomonadati</taxon>
        <taxon>Pseudomonadota</taxon>
        <taxon>Gammaproteobacteria</taxon>
        <taxon>Cellvibrionales</taxon>
        <taxon>Halieaceae</taxon>
        <taxon>Pseudohalioglobus</taxon>
    </lineage>
</organism>
<feature type="chain" id="PRO_5023145959" description="Aminopeptidase N" evidence="12">
    <location>
        <begin position="27"/>
        <end position="857"/>
    </location>
</feature>
<dbReference type="GO" id="GO:0005615">
    <property type="term" value="C:extracellular space"/>
    <property type="evidence" value="ECO:0007669"/>
    <property type="project" value="TreeGrafter"/>
</dbReference>
<dbReference type="PANTHER" id="PTHR11533:SF174">
    <property type="entry name" value="PUROMYCIN-SENSITIVE AMINOPEPTIDASE-RELATED"/>
    <property type="match status" value="1"/>
</dbReference>
<evidence type="ECO:0000256" key="10">
    <source>
        <dbReference type="ARBA" id="ARBA00022833"/>
    </source>
</evidence>
<evidence type="ECO:0000256" key="2">
    <source>
        <dbReference type="ARBA" id="ARBA00001947"/>
    </source>
</evidence>
<evidence type="ECO:0000256" key="1">
    <source>
        <dbReference type="ARBA" id="ARBA00000098"/>
    </source>
</evidence>
<evidence type="ECO:0000259" key="13">
    <source>
        <dbReference type="Pfam" id="PF01433"/>
    </source>
</evidence>
<dbReference type="InterPro" id="IPR001930">
    <property type="entry name" value="Peptidase_M1"/>
</dbReference>
<dbReference type="Pfam" id="PF17900">
    <property type="entry name" value="Peptidase_M1_N"/>
    <property type="match status" value="1"/>
</dbReference>
<dbReference type="Proteomes" id="UP000323708">
    <property type="component" value="Unassembled WGS sequence"/>
</dbReference>
<dbReference type="GO" id="GO:0043171">
    <property type="term" value="P:peptide catabolic process"/>
    <property type="evidence" value="ECO:0007669"/>
    <property type="project" value="TreeGrafter"/>
</dbReference>
<dbReference type="SUPFAM" id="SSF55486">
    <property type="entry name" value="Metalloproteases ('zincins'), catalytic domain"/>
    <property type="match status" value="1"/>
</dbReference>
<dbReference type="InterPro" id="IPR045357">
    <property type="entry name" value="Aminopeptidase_N-like_N"/>
</dbReference>
<evidence type="ECO:0000256" key="12">
    <source>
        <dbReference type="SAM" id="SignalP"/>
    </source>
</evidence>
<dbReference type="EC" id="3.4.11.2" evidence="4"/>
<protein>
    <recommendedName>
        <fullName evidence="5">Aminopeptidase N</fullName>
        <ecNumber evidence="4">3.4.11.2</ecNumber>
    </recommendedName>
</protein>
<dbReference type="InterPro" id="IPR027268">
    <property type="entry name" value="Peptidase_M4/M1_CTD_sf"/>
</dbReference>
<dbReference type="GO" id="GO:0070006">
    <property type="term" value="F:metalloaminopeptidase activity"/>
    <property type="evidence" value="ECO:0007669"/>
    <property type="project" value="TreeGrafter"/>
</dbReference>
<reference evidence="15 16" key="1">
    <citation type="submission" date="2019-09" db="EMBL/GenBank/DDBJ databases">
        <authorList>
            <person name="Chen X.-Y."/>
        </authorList>
    </citation>
    <scope>NUCLEOTIDE SEQUENCE [LARGE SCALE GENOMIC DNA]</scope>
    <source>
        <strain evidence="15 16">NY5</strain>
    </source>
</reference>
<dbReference type="Gene3D" id="1.10.390.10">
    <property type="entry name" value="Neutral Protease Domain 2"/>
    <property type="match status" value="1"/>
</dbReference>
<evidence type="ECO:0000256" key="5">
    <source>
        <dbReference type="ARBA" id="ARBA00015611"/>
    </source>
</evidence>
<gene>
    <name evidence="15" type="ORF">F0M18_10285</name>
</gene>
<dbReference type="PANTHER" id="PTHR11533">
    <property type="entry name" value="PROTEASE M1 ZINC METALLOPROTEASE"/>
    <property type="match status" value="1"/>
</dbReference>
<dbReference type="PRINTS" id="PR00756">
    <property type="entry name" value="ALADIPTASE"/>
</dbReference>
<dbReference type="GO" id="GO:0016020">
    <property type="term" value="C:membrane"/>
    <property type="evidence" value="ECO:0007669"/>
    <property type="project" value="TreeGrafter"/>
</dbReference>
<dbReference type="InterPro" id="IPR014782">
    <property type="entry name" value="Peptidase_M1_dom"/>
</dbReference>
<dbReference type="GO" id="GO:0016285">
    <property type="term" value="F:alanyl aminopeptidase activity"/>
    <property type="evidence" value="ECO:0007669"/>
    <property type="project" value="UniProtKB-EC"/>
</dbReference>
<evidence type="ECO:0000256" key="7">
    <source>
        <dbReference type="ARBA" id="ARBA00022670"/>
    </source>
</evidence>
<feature type="domain" description="Peptidase M1 membrane alanine aminopeptidase" evidence="13">
    <location>
        <begin position="255"/>
        <end position="462"/>
    </location>
</feature>